<protein>
    <submittedName>
        <fullName evidence="2">Type VI secretion system baseplate subunit TssK</fullName>
    </submittedName>
</protein>
<proteinExistence type="predicted"/>
<dbReference type="Proteomes" id="UP000095287">
    <property type="component" value="Unplaced"/>
</dbReference>
<accession>A0A1I7ZHS5</accession>
<organism evidence="1 2">
    <name type="scientific">Steinernema glaseri</name>
    <dbReference type="NCBI Taxonomy" id="37863"/>
    <lineage>
        <taxon>Eukaryota</taxon>
        <taxon>Metazoa</taxon>
        <taxon>Ecdysozoa</taxon>
        <taxon>Nematoda</taxon>
        <taxon>Chromadorea</taxon>
        <taxon>Rhabditida</taxon>
        <taxon>Tylenchina</taxon>
        <taxon>Panagrolaimomorpha</taxon>
        <taxon>Strongyloidoidea</taxon>
        <taxon>Steinernematidae</taxon>
        <taxon>Steinernema</taxon>
    </lineage>
</organism>
<dbReference type="WBParaSite" id="L893_g26334.t1">
    <property type="protein sequence ID" value="L893_g26334.t1"/>
    <property type="gene ID" value="L893_g26334"/>
</dbReference>
<reference evidence="2" key="1">
    <citation type="submission" date="2016-11" db="UniProtKB">
        <authorList>
            <consortium name="WormBaseParasite"/>
        </authorList>
    </citation>
    <scope>IDENTIFICATION</scope>
</reference>
<name>A0A1I7ZHS5_9BILA</name>
<evidence type="ECO:0000313" key="1">
    <source>
        <dbReference type="Proteomes" id="UP000095287"/>
    </source>
</evidence>
<keyword evidence="1" id="KW-1185">Reference proteome</keyword>
<dbReference type="AlphaFoldDB" id="A0A1I7ZHS5"/>
<evidence type="ECO:0000313" key="2">
    <source>
        <dbReference type="WBParaSite" id="L893_g26334.t1"/>
    </source>
</evidence>
<sequence length="219" mass="24672">LNVNHDGTEVAAGVPAYYGPLQNVPTLSRNDRILCISIGDVDFAGLPDKMPLESSLRGRTEDIQTGYSGEKCAEFIERQIACGDLRYLCLLSSAKDWPESIKASLMSFLKSPNFANLDLTMVDGLTVDLDMLICIVERFFRGDLRESTERFHTFLSGKPAEGEMKDLHRAMVSGGTLPLFVDLPEQPKIERNAIFWTRPGPYRLYVEFNQIGYVEIWQE</sequence>